<proteinExistence type="predicted"/>
<reference evidence="1 2" key="1">
    <citation type="submission" date="2017-08" db="EMBL/GenBank/DDBJ databases">
        <title>Draft Genome Sequence of Hafnia alvei CITHA-6 Isolated from Raw Bovine Milk.</title>
        <authorList>
            <person name="Culligan E.P."/>
            <person name="Mcsweeney A."/>
            <person name="O'Doherty C."/>
            <person name="Gleeson E."/>
            <person name="O'Riordan D."/>
            <person name="Sleator R.D."/>
        </authorList>
    </citation>
    <scope>NUCLEOTIDE SEQUENCE [LARGE SCALE GENOMIC DNA]</scope>
    <source>
        <strain evidence="1 2">CITHA-6</strain>
    </source>
</reference>
<dbReference type="Proteomes" id="UP000218796">
    <property type="component" value="Unassembled WGS sequence"/>
</dbReference>
<name>A0A2A2MDJ2_9GAMM</name>
<keyword evidence="2" id="KW-1185">Reference proteome</keyword>
<dbReference type="AlphaFoldDB" id="A0A2A2MDJ2"/>
<evidence type="ECO:0000313" key="1">
    <source>
        <dbReference type="EMBL" id="PAV96870.1"/>
    </source>
</evidence>
<accession>A0A2A2MDJ2</accession>
<organism evidence="1 2">
    <name type="scientific">Hafnia paralvei</name>
    <dbReference type="NCBI Taxonomy" id="546367"/>
    <lineage>
        <taxon>Bacteria</taxon>
        <taxon>Pseudomonadati</taxon>
        <taxon>Pseudomonadota</taxon>
        <taxon>Gammaproteobacteria</taxon>
        <taxon>Enterobacterales</taxon>
        <taxon>Hafniaceae</taxon>
        <taxon>Hafnia</taxon>
    </lineage>
</organism>
<protein>
    <submittedName>
        <fullName evidence="1">Uncharacterized protein</fullName>
    </submittedName>
</protein>
<gene>
    <name evidence="1" type="ORF">CJD50_10525</name>
</gene>
<dbReference type="EMBL" id="NQMS01000003">
    <property type="protein sequence ID" value="PAV96870.1"/>
    <property type="molecule type" value="Genomic_DNA"/>
</dbReference>
<sequence length="85" mass="9248">MPIVVRSVKTGMMKRGNPRSGLGGGAKLGCRGAAIGPPTRTPARSACRFRCSRRTKPYFEIAFTIRTLHFPLTAKTPVISPHILK</sequence>
<evidence type="ECO:0000313" key="2">
    <source>
        <dbReference type="Proteomes" id="UP000218796"/>
    </source>
</evidence>
<comment type="caution">
    <text evidence="1">The sequence shown here is derived from an EMBL/GenBank/DDBJ whole genome shotgun (WGS) entry which is preliminary data.</text>
</comment>